<dbReference type="Proteomes" id="UP000027442">
    <property type="component" value="Unassembled WGS sequence"/>
</dbReference>
<dbReference type="PATRIC" id="fig|1122985.7.peg.1875"/>
<sequence>MASSTLVAHQKITNKGIERVSIPLFFIFKTPVLLYIRYASSR</sequence>
<organism evidence="2 3">
    <name type="scientific">Hoylesella loescheii DSM 19665 = JCM 12249 = ATCC 15930</name>
    <dbReference type="NCBI Taxonomy" id="1122985"/>
    <lineage>
        <taxon>Bacteria</taxon>
        <taxon>Pseudomonadati</taxon>
        <taxon>Bacteroidota</taxon>
        <taxon>Bacteroidia</taxon>
        <taxon>Bacteroidales</taxon>
        <taxon>Prevotellaceae</taxon>
        <taxon>Hoylesella</taxon>
    </lineage>
</organism>
<dbReference type="AlphaFoldDB" id="A0A069QHD2"/>
<keyword evidence="1" id="KW-0472">Membrane</keyword>
<dbReference type="HOGENOM" id="CLU_3255793_0_0_10"/>
<evidence type="ECO:0000313" key="3">
    <source>
        <dbReference type="Proteomes" id="UP000027442"/>
    </source>
</evidence>
<accession>A0A069QHD2</accession>
<evidence type="ECO:0000256" key="1">
    <source>
        <dbReference type="SAM" id="Phobius"/>
    </source>
</evidence>
<protein>
    <submittedName>
        <fullName evidence="2">Uncharacterized protein</fullName>
    </submittedName>
</protein>
<reference evidence="2 3" key="1">
    <citation type="submission" date="2013-08" db="EMBL/GenBank/DDBJ databases">
        <authorList>
            <person name="Weinstock G."/>
            <person name="Sodergren E."/>
            <person name="Wylie T."/>
            <person name="Fulton L."/>
            <person name="Fulton R."/>
            <person name="Fronick C."/>
            <person name="O'Laughlin M."/>
            <person name="Godfrey J."/>
            <person name="Miner T."/>
            <person name="Herter B."/>
            <person name="Appelbaum E."/>
            <person name="Cordes M."/>
            <person name="Lek S."/>
            <person name="Wollam A."/>
            <person name="Pepin K.H."/>
            <person name="Palsikar V.B."/>
            <person name="Mitreva M."/>
            <person name="Wilson R.K."/>
        </authorList>
    </citation>
    <scope>NUCLEOTIDE SEQUENCE [LARGE SCALE GENOMIC DNA]</scope>
    <source>
        <strain evidence="2 3">ATCC 15930</strain>
    </source>
</reference>
<keyword evidence="3" id="KW-1185">Reference proteome</keyword>
<comment type="caution">
    <text evidence="2">The sequence shown here is derived from an EMBL/GenBank/DDBJ whole genome shotgun (WGS) entry which is preliminary data.</text>
</comment>
<evidence type="ECO:0000313" key="2">
    <source>
        <dbReference type="EMBL" id="KDR52102.1"/>
    </source>
</evidence>
<proteinExistence type="predicted"/>
<dbReference type="EMBL" id="JNGW01000077">
    <property type="protein sequence ID" value="KDR52102.1"/>
    <property type="molecule type" value="Genomic_DNA"/>
</dbReference>
<keyword evidence="1" id="KW-1133">Transmembrane helix</keyword>
<gene>
    <name evidence="2" type="ORF">HMPREF1991_01801</name>
</gene>
<name>A0A069QHD2_HOYLO</name>
<feature type="transmembrane region" description="Helical" evidence="1">
    <location>
        <begin position="20"/>
        <end position="38"/>
    </location>
</feature>
<keyword evidence="1" id="KW-0812">Transmembrane</keyword>